<evidence type="ECO:0000256" key="1">
    <source>
        <dbReference type="SAM" id="MobiDB-lite"/>
    </source>
</evidence>
<organism evidence="2 3">
    <name type="scientific">Aspergillus ellipticus CBS 707.79</name>
    <dbReference type="NCBI Taxonomy" id="1448320"/>
    <lineage>
        <taxon>Eukaryota</taxon>
        <taxon>Fungi</taxon>
        <taxon>Dikarya</taxon>
        <taxon>Ascomycota</taxon>
        <taxon>Pezizomycotina</taxon>
        <taxon>Eurotiomycetes</taxon>
        <taxon>Eurotiomycetidae</taxon>
        <taxon>Eurotiales</taxon>
        <taxon>Aspergillaceae</taxon>
        <taxon>Aspergillus</taxon>
        <taxon>Aspergillus subgen. Circumdati</taxon>
    </lineage>
</organism>
<dbReference type="Proteomes" id="UP000247810">
    <property type="component" value="Unassembled WGS sequence"/>
</dbReference>
<dbReference type="VEuPathDB" id="FungiDB:BO71DRAFT_204124"/>
<evidence type="ECO:0000313" key="2">
    <source>
        <dbReference type="EMBL" id="PYH95391.1"/>
    </source>
</evidence>
<reference evidence="2 3" key="1">
    <citation type="submission" date="2018-02" db="EMBL/GenBank/DDBJ databases">
        <title>The genomes of Aspergillus section Nigri reveals drivers in fungal speciation.</title>
        <authorList>
            <consortium name="DOE Joint Genome Institute"/>
            <person name="Vesth T.C."/>
            <person name="Nybo J."/>
            <person name="Theobald S."/>
            <person name="Brandl J."/>
            <person name="Frisvad J.C."/>
            <person name="Nielsen K.F."/>
            <person name="Lyhne E.K."/>
            <person name="Kogle M.E."/>
            <person name="Kuo A."/>
            <person name="Riley R."/>
            <person name="Clum A."/>
            <person name="Nolan M."/>
            <person name="Lipzen A."/>
            <person name="Salamov A."/>
            <person name="Henrissat B."/>
            <person name="Wiebenga A."/>
            <person name="De vries R.P."/>
            <person name="Grigoriev I.V."/>
            <person name="Mortensen U.H."/>
            <person name="Andersen M.R."/>
            <person name="Baker S.E."/>
        </authorList>
    </citation>
    <scope>NUCLEOTIDE SEQUENCE [LARGE SCALE GENOMIC DNA]</scope>
    <source>
        <strain evidence="2 3">CBS 707.79</strain>
    </source>
</reference>
<dbReference type="AlphaFoldDB" id="A0A319DDM2"/>
<feature type="compositionally biased region" description="Polar residues" evidence="1">
    <location>
        <begin position="99"/>
        <end position="110"/>
    </location>
</feature>
<accession>A0A319DDM2</accession>
<gene>
    <name evidence="2" type="ORF">BO71DRAFT_204124</name>
</gene>
<keyword evidence="3" id="KW-1185">Reference proteome</keyword>
<sequence length="142" mass="15539">MLLSPSTDGEQATSTPMPMDITAMLNAGRIYLSRQAWEVRYRRADTRSRRTYSRSCGAMAHPDGGYYRVEGAGGWPRRSYSSSVERDGAGGPIGRRNHGFQTATTGSAEQSHACPNAPMPWPSRSWMMVVMDPRLVSVGPGT</sequence>
<feature type="region of interest" description="Disordered" evidence="1">
    <location>
        <begin position="77"/>
        <end position="116"/>
    </location>
</feature>
<dbReference type="EMBL" id="KZ825854">
    <property type="protein sequence ID" value="PYH95391.1"/>
    <property type="molecule type" value="Genomic_DNA"/>
</dbReference>
<name>A0A319DDM2_9EURO</name>
<protein>
    <submittedName>
        <fullName evidence="2">Uncharacterized protein</fullName>
    </submittedName>
</protein>
<proteinExistence type="predicted"/>
<evidence type="ECO:0000313" key="3">
    <source>
        <dbReference type="Proteomes" id="UP000247810"/>
    </source>
</evidence>